<keyword evidence="1" id="KW-0812">Transmembrane</keyword>
<dbReference type="PANTHER" id="PTHR20992">
    <property type="entry name" value="AT15442P-RELATED"/>
    <property type="match status" value="1"/>
</dbReference>
<protein>
    <submittedName>
        <fullName evidence="2">Putative hydrophobic protein (TIGR00271 family)</fullName>
    </submittedName>
</protein>
<name>A0A7W9APH7_9SPHN</name>
<evidence type="ECO:0000313" key="3">
    <source>
        <dbReference type="Proteomes" id="UP000557739"/>
    </source>
</evidence>
<feature type="transmembrane region" description="Helical" evidence="1">
    <location>
        <begin position="227"/>
        <end position="247"/>
    </location>
</feature>
<organism evidence="2 3">
    <name type="scientific">Sphingomonas yantingensis</name>
    <dbReference type="NCBI Taxonomy" id="1241761"/>
    <lineage>
        <taxon>Bacteria</taxon>
        <taxon>Pseudomonadati</taxon>
        <taxon>Pseudomonadota</taxon>
        <taxon>Alphaproteobacteria</taxon>
        <taxon>Sphingomonadales</taxon>
        <taxon>Sphingomonadaceae</taxon>
        <taxon>Sphingomonas</taxon>
    </lineage>
</organism>
<dbReference type="AlphaFoldDB" id="A0A7W9APH7"/>
<reference evidence="2 3" key="1">
    <citation type="submission" date="2020-08" db="EMBL/GenBank/DDBJ databases">
        <title>Genomic Encyclopedia of Type Strains, Phase IV (KMG-IV): sequencing the most valuable type-strain genomes for metagenomic binning, comparative biology and taxonomic classification.</title>
        <authorList>
            <person name="Goeker M."/>
        </authorList>
    </citation>
    <scope>NUCLEOTIDE SEQUENCE [LARGE SCALE GENOMIC DNA]</scope>
    <source>
        <strain evidence="2 3">DSM 27244</strain>
    </source>
</reference>
<accession>A0A7W9APH7</accession>
<feature type="transmembrane region" description="Helical" evidence="1">
    <location>
        <begin position="45"/>
        <end position="62"/>
    </location>
</feature>
<feature type="transmembrane region" description="Helical" evidence="1">
    <location>
        <begin position="163"/>
        <end position="184"/>
    </location>
</feature>
<dbReference type="EMBL" id="JACIJJ010000002">
    <property type="protein sequence ID" value="MBB5698244.1"/>
    <property type="molecule type" value="Genomic_DNA"/>
</dbReference>
<gene>
    <name evidence="2" type="ORF">FHR19_001589</name>
</gene>
<feature type="transmembrane region" description="Helical" evidence="1">
    <location>
        <begin position="68"/>
        <end position="91"/>
    </location>
</feature>
<dbReference type="InterPro" id="IPR005240">
    <property type="entry name" value="DUF389"/>
</dbReference>
<keyword evidence="3" id="KW-1185">Reference proteome</keyword>
<dbReference type="RefSeq" id="WP_184026694.1">
    <property type="nucleotide sequence ID" value="NZ_JACIJJ010000002.1"/>
</dbReference>
<dbReference type="Proteomes" id="UP000557739">
    <property type="component" value="Unassembled WGS sequence"/>
</dbReference>
<feature type="transmembrane region" description="Helical" evidence="1">
    <location>
        <begin position="190"/>
        <end position="215"/>
    </location>
</feature>
<comment type="caution">
    <text evidence="2">The sequence shown here is derived from an EMBL/GenBank/DDBJ whole genome shotgun (WGS) entry which is preliminary data.</text>
</comment>
<dbReference type="PANTHER" id="PTHR20992:SF9">
    <property type="entry name" value="AT15442P-RELATED"/>
    <property type="match status" value="1"/>
</dbReference>
<keyword evidence="1" id="KW-0472">Membrane</keyword>
<sequence>MSVSARRRPSLLAIRRWWRAHVRRDVDHESVLAQVRDDAGWNGRYAFMILMSAGIAVLGLLLSSPAVVIGAMLISPLMGPIIGLGFGLATFDWPEIRASFAALILGTVLAVGFTALVVALSPLQNVTDEIAARTRPNLFDLVVALFSALAGAYAVIHGRAGTVVGVAIATALMPPLAVVGFGLATQNWTVFGGALLLFVTNLMTIALSAAMIARLHGFGSHLSPQHTLVQTVLVFGSLAALALPLGVSLRQIAWESLFTRQAREVLTAEFGADARLSQVDIVYAADRISIDATVLTPKLNPAAEKHAATVLGQRTDRPVTVTIDQYRVGTGAEAEQAQIANAAGRLGDRTAERLIEQLALVSGAPRESILIDAEQRHAVVRAQPLEGATLAAYRTLEARVATIAPGWRVELVPPLTALPGVPLAEGVPDATGLALLAWAGTRTGVPITLSGPQPAVEAAVNTLTGAGVMATAGTVRNGDTLTATWATAAP</sequence>
<evidence type="ECO:0000256" key="1">
    <source>
        <dbReference type="SAM" id="Phobius"/>
    </source>
</evidence>
<proteinExistence type="predicted"/>
<dbReference type="Pfam" id="PF04087">
    <property type="entry name" value="DUF389"/>
    <property type="match status" value="1"/>
</dbReference>
<keyword evidence="1" id="KW-1133">Transmembrane helix</keyword>
<feature type="transmembrane region" description="Helical" evidence="1">
    <location>
        <begin position="138"/>
        <end position="156"/>
    </location>
</feature>
<evidence type="ECO:0000313" key="2">
    <source>
        <dbReference type="EMBL" id="MBB5698244.1"/>
    </source>
</evidence>
<feature type="transmembrane region" description="Helical" evidence="1">
    <location>
        <begin position="98"/>
        <end position="118"/>
    </location>
</feature>